<dbReference type="PANTHER" id="PTHR11941:SF133">
    <property type="entry name" value="1,2-EPOXYPHENYLACETYL-COA ISOMERASE"/>
    <property type="match status" value="1"/>
</dbReference>
<name>A0ABY3WTI4_9ACTN</name>
<dbReference type="InterPro" id="IPR029045">
    <property type="entry name" value="ClpP/crotonase-like_dom_sf"/>
</dbReference>
<dbReference type="Gene3D" id="3.90.226.10">
    <property type="entry name" value="2-enoyl-CoA Hydratase, Chain A, domain 1"/>
    <property type="match status" value="1"/>
</dbReference>
<dbReference type="SUPFAM" id="SSF52096">
    <property type="entry name" value="ClpP/crotonase"/>
    <property type="match status" value="1"/>
</dbReference>
<dbReference type="CDD" id="cd06558">
    <property type="entry name" value="crotonase-like"/>
    <property type="match status" value="1"/>
</dbReference>
<proteinExistence type="predicted"/>
<reference evidence="1 2" key="1">
    <citation type="submission" date="2021-03" db="EMBL/GenBank/DDBJ databases">
        <title>Complete genome of Streptomyces formicae strain 1H-GS9 (DSM 100524).</title>
        <authorList>
            <person name="Atanasov K.E."/>
            <person name="Altabella T."/>
            <person name="Ferrer A."/>
        </authorList>
    </citation>
    <scope>NUCLEOTIDE SEQUENCE [LARGE SCALE GENOMIC DNA]</scope>
    <source>
        <strain evidence="1 2">1H-GS9</strain>
    </source>
</reference>
<dbReference type="RefSeq" id="WP_242335183.1">
    <property type="nucleotide sequence ID" value="NZ_CP071872.1"/>
</dbReference>
<evidence type="ECO:0000313" key="2">
    <source>
        <dbReference type="Proteomes" id="UP000828924"/>
    </source>
</evidence>
<dbReference type="PANTHER" id="PTHR11941">
    <property type="entry name" value="ENOYL-COA HYDRATASE-RELATED"/>
    <property type="match status" value="1"/>
</dbReference>
<gene>
    <name evidence="1" type="ORF">J4032_27930</name>
</gene>
<dbReference type="Proteomes" id="UP000828924">
    <property type="component" value="Chromosome"/>
</dbReference>
<dbReference type="EMBL" id="CP071872">
    <property type="protein sequence ID" value="UNM14784.1"/>
    <property type="molecule type" value="Genomic_DNA"/>
</dbReference>
<dbReference type="Pfam" id="PF00378">
    <property type="entry name" value="ECH_1"/>
    <property type="match status" value="1"/>
</dbReference>
<organism evidence="1 2">
    <name type="scientific">Streptomyces formicae</name>
    <dbReference type="NCBI Taxonomy" id="1616117"/>
    <lineage>
        <taxon>Bacteria</taxon>
        <taxon>Bacillati</taxon>
        <taxon>Actinomycetota</taxon>
        <taxon>Actinomycetes</taxon>
        <taxon>Kitasatosporales</taxon>
        <taxon>Streptomycetaceae</taxon>
        <taxon>Streptomyces</taxon>
    </lineage>
</organism>
<sequence length="258" mass="27574">MDMKLVRLHIEPPLAVIKMMDPAGNYITVRLKEELLEAFQAAASDRRVRAVVLEGLPSVYSAGAPSEVLLSASGAETTDAGLELVHAPLNCPVPVVAAAQGHAIGGGLYLALYCDVAVLSERSLYGVPFLGLGFTPSLGGTFIVPERLGRSLGMEMLLTSRKYRGAELGRRGAGVAVTRHDRVQACALATAERIAVAPRRTLELFKRQTANETRTAALAAMQLERPGHDATIRSAEGKRQIAENHPAPSFMGAVERRV</sequence>
<protein>
    <submittedName>
        <fullName evidence="1">Enoyl-CoA hydratase/isomerase family protein</fullName>
    </submittedName>
</protein>
<dbReference type="NCBIfam" id="NF005496">
    <property type="entry name" value="PRK07110.1"/>
    <property type="match status" value="1"/>
</dbReference>
<accession>A0ABY3WTI4</accession>
<keyword evidence="2" id="KW-1185">Reference proteome</keyword>
<dbReference type="InterPro" id="IPR001753">
    <property type="entry name" value="Enoyl-CoA_hydra/iso"/>
</dbReference>
<evidence type="ECO:0000313" key="1">
    <source>
        <dbReference type="EMBL" id="UNM14784.1"/>
    </source>
</evidence>